<dbReference type="InterPro" id="IPR015330">
    <property type="entry name" value="DNA_primase/pol_bifunc_N"/>
</dbReference>
<sequence length="182" mass="19924">MPRTCEQCGGRLAVTARRDARFCQAKCRVYAQRQRTAIPAELRFADRWTRRVGKRPFTPMGSSAASTRPGTWSTYRDVRASKLGDGIGFMLGAGFACLDLDHCVSPDGSISELAQHALAVNPDAWVELSLSGTGLHVWGLMPEGPGRKQHGLEVYSKSRFIALGSTYRQGGLYPLRVPELVA</sequence>
<organism evidence="2 3">
    <name type="scientific">Brachybacterium fresconis</name>
    <dbReference type="NCBI Taxonomy" id="173363"/>
    <lineage>
        <taxon>Bacteria</taxon>
        <taxon>Bacillati</taxon>
        <taxon>Actinomycetota</taxon>
        <taxon>Actinomycetes</taxon>
        <taxon>Micrococcales</taxon>
        <taxon>Dermabacteraceae</taxon>
        <taxon>Brachybacterium</taxon>
    </lineage>
</organism>
<name>A0ABS4YIC9_9MICO</name>
<protein>
    <submittedName>
        <fullName evidence="2">Primase-polymerase (Primpol)-like protein</fullName>
    </submittedName>
</protein>
<keyword evidence="3" id="KW-1185">Reference proteome</keyword>
<proteinExistence type="predicted"/>
<dbReference type="Pfam" id="PF09250">
    <property type="entry name" value="Prim-Pol"/>
    <property type="match status" value="1"/>
</dbReference>
<gene>
    <name evidence="2" type="ORF">JOF44_001178</name>
</gene>
<comment type="caution">
    <text evidence="2">The sequence shown here is derived from an EMBL/GenBank/DDBJ whole genome shotgun (WGS) entry which is preliminary data.</text>
</comment>
<evidence type="ECO:0000313" key="3">
    <source>
        <dbReference type="Proteomes" id="UP000698222"/>
    </source>
</evidence>
<accession>A0ABS4YIC9</accession>
<feature type="domain" description="DNA primase/polymerase bifunctional N-terminal" evidence="1">
    <location>
        <begin position="30"/>
        <end position="165"/>
    </location>
</feature>
<evidence type="ECO:0000259" key="1">
    <source>
        <dbReference type="Pfam" id="PF09250"/>
    </source>
</evidence>
<dbReference type="EMBL" id="JAGIOC010000001">
    <property type="protein sequence ID" value="MBP2408275.1"/>
    <property type="molecule type" value="Genomic_DNA"/>
</dbReference>
<reference evidence="2 3" key="1">
    <citation type="submission" date="2021-03" db="EMBL/GenBank/DDBJ databases">
        <title>Sequencing the genomes of 1000 actinobacteria strains.</title>
        <authorList>
            <person name="Klenk H.-P."/>
        </authorList>
    </citation>
    <scope>NUCLEOTIDE SEQUENCE [LARGE SCALE GENOMIC DNA]</scope>
    <source>
        <strain evidence="2 3">DSM 14564</strain>
    </source>
</reference>
<evidence type="ECO:0000313" key="2">
    <source>
        <dbReference type="EMBL" id="MBP2408275.1"/>
    </source>
</evidence>
<dbReference type="RefSeq" id="WP_209888556.1">
    <property type="nucleotide sequence ID" value="NZ_BAAAJV010000024.1"/>
</dbReference>
<dbReference type="Proteomes" id="UP000698222">
    <property type="component" value="Unassembled WGS sequence"/>
</dbReference>